<reference evidence="2" key="1">
    <citation type="submission" date="2013-05" db="EMBL/GenBank/DDBJ databases">
        <authorList>
            <person name="Munsamy V."/>
            <person name="Jalloh C.S."/>
            <person name="Khambule S.L."/>
            <person name="Mkhwanazi S.M."/>
            <person name="Pillay K."/>
            <person name="Wellmann A.L."/>
            <person name="Zikalala T.S."/>
            <person name="Pillay B."/>
            <person name="Larsen M.H."/>
            <person name="Jacobs W.Jr."/>
            <person name="Rubin E.J."/>
            <person name="Kasprowicz V.O."/>
            <person name="Bishai W.R."/>
            <person name="Bowman C.A."/>
            <person name="Russell D.A."/>
            <person name="Jacobs-Sera D."/>
            <person name="Hendrix R.W."/>
            <person name="Hatfull G.F."/>
        </authorList>
    </citation>
    <scope>NUCLEOTIDE SEQUENCE [LARGE SCALE GENOMIC DNA]</scope>
</reference>
<dbReference type="EMBL" id="KF024730">
    <property type="protein sequence ID" value="AGT20631.1"/>
    <property type="molecule type" value="Genomic_DNA"/>
</dbReference>
<evidence type="ECO:0000313" key="1">
    <source>
        <dbReference type="EMBL" id="AGT20631.1"/>
    </source>
</evidence>
<organism evidence="1 2">
    <name type="scientific">Mycobacterium phage Dylan</name>
    <dbReference type="NCBI Taxonomy" id="1340831"/>
    <lineage>
        <taxon>Viruses</taxon>
        <taxon>Duplodnaviria</taxon>
        <taxon>Heunggongvirae</taxon>
        <taxon>Uroviricota</taxon>
        <taxon>Caudoviricetes</taxon>
        <taxon>Corndogvirus</taxon>
        <taxon>Corndogvirus firecracker</taxon>
    </lineage>
</organism>
<evidence type="ECO:0000313" key="2">
    <source>
        <dbReference type="Proteomes" id="UP000015923"/>
    </source>
</evidence>
<dbReference type="GeneID" id="16836346"/>
<dbReference type="KEGG" id="vg:16836346"/>
<proteinExistence type="predicted"/>
<dbReference type="RefSeq" id="YP_008530565.1">
    <property type="nucleotide sequence ID" value="NC_022325.1"/>
</dbReference>
<accession>S5YLF8</accession>
<protein>
    <submittedName>
        <fullName evidence="1">Uncharacterized protein</fullName>
    </submittedName>
</protein>
<sequence>MSSEAQNLMIEVIDRYRPTTSRKGPAMIDKTTRELPPFPVDDFTLTQIEHALDTCIEITDDGEHRCVGGEFTLSELLDFLSGHDPERATLIGYTDTIPGTDMHHDHAIPIYESWDPRYSEHDLIRALVARIRELERG</sequence>
<gene>
    <name evidence="1" type="primary">1</name>
    <name evidence="1" type="ORF">PBI_DYLAN_1</name>
</gene>
<name>S5YLF8_9CAUD</name>
<dbReference type="Proteomes" id="UP000015923">
    <property type="component" value="Segment"/>
</dbReference>